<dbReference type="AlphaFoldDB" id="A0A444IS40"/>
<dbReference type="PROSITE" id="PS51318">
    <property type="entry name" value="TAT"/>
    <property type="match status" value="1"/>
</dbReference>
<evidence type="ECO:0000313" key="4">
    <source>
        <dbReference type="Proteomes" id="UP000287853"/>
    </source>
</evidence>
<dbReference type="InterPro" id="IPR006311">
    <property type="entry name" value="TAT_signal"/>
</dbReference>
<protein>
    <recommendedName>
        <fullName evidence="5">Tat (Twin-arginine translocation) pathway signal sequence</fullName>
    </recommendedName>
</protein>
<organism evidence="3 4">
    <name type="scientific">Candidatus Electrothrix aarhusensis</name>
    <dbReference type="NCBI Taxonomy" id="1859131"/>
    <lineage>
        <taxon>Bacteria</taxon>
        <taxon>Pseudomonadati</taxon>
        <taxon>Thermodesulfobacteriota</taxon>
        <taxon>Desulfobulbia</taxon>
        <taxon>Desulfobulbales</taxon>
        <taxon>Desulfobulbaceae</taxon>
        <taxon>Candidatus Electrothrix</taxon>
    </lineage>
</organism>
<gene>
    <name evidence="3" type="ORF">H206_02716</name>
</gene>
<proteinExistence type="predicted"/>
<keyword evidence="1" id="KW-0479">Metal-binding</keyword>
<keyword evidence="2" id="KW-0472">Membrane</keyword>
<name>A0A444IS40_9BACT</name>
<sequence length="211" mass="23824">MHDQKELTRRQFMAYTAVGAAGLMLPAVGEAGIWTCIRYAARLQPTRLIAGLIFDLGKAVVVSLVSDAIVNSLSSRHYSRSAAYRDFGSSTRSVGLSSLKEESFTPVPYKASVITLGIADYELHPKRKIRMKIEDEAEKQRFETVLRYLQDERIRIQIGEMEYARPANEYRFLEPDDLLTLQSWDLAGEQERHVQELITATGVSAFNHLTV</sequence>
<keyword evidence="2" id="KW-0812">Transmembrane</keyword>
<evidence type="ECO:0008006" key="5">
    <source>
        <dbReference type="Google" id="ProtNLM"/>
    </source>
</evidence>
<feature type="transmembrane region" description="Helical" evidence="2">
    <location>
        <begin position="12"/>
        <end position="29"/>
    </location>
</feature>
<dbReference type="EMBL" id="MTKO01000118">
    <property type="protein sequence ID" value="RWX43535.1"/>
    <property type="molecule type" value="Genomic_DNA"/>
</dbReference>
<evidence type="ECO:0000256" key="2">
    <source>
        <dbReference type="SAM" id="Phobius"/>
    </source>
</evidence>
<dbReference type="Proteomes" id="UP000287853">
    <property type="component" value="Unassembled WGS sequence"/>
</dbReference>
<keyword evidence="1" id="KW-0411">Iron-sulfur</keyword>
<accession>A0A444IS40</accession>
<keyword evidence="1" id="KW-0408">Iron</keyword>
<reference evidence="3 4" key="1">
    <citation type="submission" date="2017-01" db="EMBL/GenBank/DDBJ databases">
        <title>The cable genome- insights into the physiology and evolution of filamentous bacteria capable of sulfide oxidation via long distance electron transfer.</title>
        <authorList>
            <person name="Schreiber L."/>
            <person name="Bjerg J.T."/>
            <person name="Boggild A."/>
            <person name="Van De Vossenberg J."/>
            <person name="Meysman F."/>
            <person name="Nielsen L.P."/>
            <person name="Schramm A."/>
            <person name="Kjeldsen K.U."/>
        </authorList>
    </citation>
    <scope>NUCLEOTIDE SEQUENCE [LARGE SCALE GENOMIC DNA]</scope>
    <source>
        <strain evidence="3">MCF</strain>
    </source>
</reference>
<evidence type="ECO:0000313" key="3">
    <source>
        <dbReference type="EMBL" id="RWX43535.1"/>
    </source>
</evidence>
<evidence type="ECO:0000256" key="1">
    <source>
        <dbReference type="ARBA" id="ARBA00023014"/>
    </source>
</evidence>
<keyword evidence="4" id="KW-1185">Reference proteome</keyword>
<keyword evidence="2" id="KW-1133">Transmembrane helix</keyword>
<comment type="caution">
    <text evidence="3">The sequence shown here is derived from an EMBL/GenBank/DDBJ whole genome shotgun (WGS) entry which is preliminary data.</text>
</comment>
<dbReference type="GO" id="GO:0051536">
    <property type="term" value="F:iron-sulfur cluster binding"/>
    <property type="evidence" value="ECO:0007669"/>
    <property type="project" value="UniProtKB-KW"/>
</dbReference>